<dbReference type="InterPro" id="IPR036005">
    <property type="entry name" value="Creatinase/aminopeptidase-like"/>
</dbReference>
<name>A0A134AE63_9FIRM</name>
<dbReference type="PANTHER" id="PTHR43763:SF6">
    <property type="entry name" value="XAA-PRO AMINOPEPTIDASE 1"/>
    <property type="match status" value="1"/>
</dbReference>
<comment type="similarity">
    <text evidence="1">Belongs to the peptidase M24B family.</text>
</comment>
<dbReference type="Pfam" id="PF00557">
    <property type="entry name" value="Peptidase_M24"/>
    <property type="match status" value="1"/>
</dbReference>
<dbReference type="FunFam" id="3.40.350.10:FF:000003">
    <property type="entry name" value="Xaa-pro aminopeptidase P"/>
    <property type="match status" value="1"/>
</dbReference>
<dbReference type="Proteomes" id="UP000070442">
    <property type="component" value="Unassembled WGS sequence"/>
</dbReference>
<dbReference type="InterPro" id="IPR000587">
    <property type="entry name" value="Creatinase_N"/>
</dbReference>
<evidence type="ECO:0000259" key="5">
    <source>
        <dbReference type="Pfam" id="PF01321"/>
    </source>
</evidence>
<evidence type="ECO:0000313" key="7">
    <source>
        <dbReference type="EMBL" id="KXB65998.1"/>
    </source>
</evidence>
<dbReference type="Pfam" id="PF16189">
    <property type="entry name" value="Creatinase_N_2"/>
    <property type="match status" value="1"/>
</dbReference>
<proteinExistence type="inferred from homology"/>
<evidence type="ECO:0000259" key="4">
    <source>
        <dbReference type="Pfam" id="PF00557"/>
    </source>
</evidence>
<dbReference type="InterPro" id="IPR029149">
    <property type="entry name" value="Creatin/AminoP/Spt16_N"/>
</dbReference>
<dbReference type="PANTHER" id="PTHR43763">
    <property type="entry name" value="XAA-PRO AMINOPEPTIDASE 1"/>
    <property type="match status" value="1"/>
</dbReference>
<keyword evidence="3" id="KW-0378">Hydrolase</keyword>
<dbReference type="FunFam" id="3.90.230.10:FF:000009">
    <property type="entry name" value="xaa-Pro aminopeptidase 2"/>
    <property type="match status" value="1"/>
</dbReference>
<dbReference type="InterPro" id="IPR050422">
    <property type="entry name" value="X-Pro_aminopeptidase_P"/>
</dbReference>
<evidence type="ECO:0000313" key="8">
    <source>
        <dbReference type="Proteomes" id="UP000070442"/>
    </source>
</evidence>
<protein>
    <submittedName>
        <fullName evidence="7">Creatinase</fullName>
    </submittedName>
</protein>
<dbReference type="InterPro" id="IPR032416">
    <property type="entry name" value="Peptidase_M24_C"/>
</dbReference>
<evidence type="ECO:0000256" key="2">
    <source>
        <dbReference type="ARBA" id="ARBA00022723"/>
    </source>
</evidence>
<feature type="domain" description="Creatinase N-terminal" evidence="5">
    <location>
        <begin position="6"/>
        <end position="129"/>
    </location>
</feature>
<keyword evidence="8" id="KW-1185">Reference proteome</keyword>
<dbReference type="Gene3D" id="3.40.350.10">
    <property type="entry name" value="Creatinase/prolidase N-terminal domain"/>
    <property type="match status" value="2"/>
</dbReference>
<evidence type="ECO:0000256" key="1">
    <source>
        <dbReference type="ARBA" id="ARBA00008766"/>
    </source>
</evidence>
<sequence length="595" mass="66828">MVREQVKQLLSLMKERDIDVYIVPSEDFHQSEYVGEFFKARAYVSGFTGSAGTVVATADEVCLWTDGRYFLQAGDQLKGTGIVLQKMGEPGVPTVMEYIKSHLPKGGTLGFDGRTISVSDGAAYEALAEEKEGSITYNMDLVGEIWENRPPLSEKKAFKLAEDITGESAQSKLARIRKVMEEKGTDTHIVASLDDVCWILNIRGDDILFSPIVLSYAVITMDDMVLFIDEAKLDDGMKEEFKALNVSIRPYNAIYDYVKDLKDRSILIDPSKMNYALYENIPAENHVVEAANPSIIMKAMKNEVEVKNMAIAHVKDGVAWTKFMYWLKHTIGKEEITEIGASDKLEDFRKEQEGYMWPSFAPISGYGQHAAVVHYTADEESDIPLEPKGLYLSDTGSNFAEGSTDITRTIALGELTDEEIFHFTLVLKSHLGLAMVKFPYGAHGYSLDYAARKPFWDLQLDFNHGTGHGIGQLLNIHEGPTGFRYKINVAKNEHHQIEPGMILTDEPGIYIAGKHGIRLENCMLVVKGDTNEYGTWMHLEPLTLVPFDLDAVDVSLLTSEEIAYLNGYNELVFKTISPYLEDEEVEWLKKYTKQL</sequence>
<dbReference type="Gene3D" id="3.90.230.10">
    <property type="entry name" value="Creatinase/methionine aminopeptidase superfamily"/>
    <property type="match status" value="1"/>
</dbReference>
<accession>A0A134AE63</accession>
<evidence type="ECO:0000259" key="6">
    <source>
        <dbReference type="Pfam" id="PF16188"/>
    </source>
</evidence>
<dbReference type="InterPro" id="IPR000994">
    <property type="entry name" value="Pept_M24"/>
</dbReference>
<dbReference type="AlphaFoldDB" id="A0A134AE63"/>
<dbReference type="OrthoDB" id="9806388at2"/>
<dbReference type="STRING" id="755172.HMPREF1863_01209"/>
<dbReference type="GO" id="GO:0005737">
    <property type="term" value="C:cytoplasm"/>
    <property type="evidence" value="ECO:0007669"/>
    <property type="project" value="UniProtKB-ARBA"/>
</dbReference>
<keyword evidence="2" id="KW-0479">Metal-binding</keyword>
<evidence type="ECO:0000256" key="3">
    <source>
        <dbReference type="ARBA" id="ARBA00022801"/>
    </source>
</evidence>
<organism evidence="7 8">
    <name type="scientific">Aedoeadaptatus coxii</name>
    <dbReference type="NCBI Taxonomy" id="755172"/>
    <lineage>
        <taxon>Bacteria</taxon>
        <taxon>Bacillati</taxon>
        <taxon>Bacillota</taxon>
        <taxon>Tissierellia</taxon>
        <taxon>Tissierellales</taxon>
        <taxon>Peptoniphilaceae</taxon>
        <taxon>Aedoeadaptatus</taxon>
    </lineage>
</organism>
<dbReference type="RefSeq" id="WP_068368334.1">
    <property type="nucleotide sequence ID" value="NZ_KQ960178.1"/>
</dbReference>
<dbReference type="SUPFAM" id="SSF53092">
    <property type="entry name" value="Creatinase/prolidase N-terminal domain"/>
    <property type="match status" value="2"/>
</dbReference>
<dbReference type="EMBL" id="LSDG01000036">
    <property type="protein sequence ID" value="KXB65998.1"/>
    <property type="molecule type" value="Genomic_DNA"/>
</dbReference>
<feature type="domain" description="Peptidase M24" evidence="4">
    <location>
        <begin position="308"/>
        <end position="526"/>
    </location>
</feature>
<dbReference type="GO" id="GO:0070006">
    <property type="term" value="F:metalloaminopeptidase activity"/>
    <property type="evidence" value="ECO:0007669"/>
    <property type="project" value="InterPro"/>
</dbReference>
<dbReference type="Pfam" id="PF16188">
    <property type="entry name" value="Peptidase_M24_C"/>
    <property type="match status" value="1"/>
</dbReference>
<reference evidence="8" key="1">
    <citation type="submission" date="2016-01" db="EMBL/GenBank/DDBJ databases">
        <authorList>
            <person name="Mitreva M."/>
            <person name="Pepin K.H."/>
            <person name="Mihindukulasuriya K.A."/>
            <person name="Fulton R."/>
            <person name="Fronick C."/>
            <person name="O'Laughlin M."/>
            <person name="Miner T."/>
            <person name="Herter B."/>
            <person name="Rosa B.A."/>
            <person name="Cordes M."/>
            <person name="Tomlinson C."/>
            <person name="Wollam A."/>
            <person name="Palsikar V.B."/>
            <person name="Mardis E.R."/>
            <person name="Wilson R.K."/>
        </authorList>
    </citation>
    <scope>NUCLEOTIDE SEQUENCE [LARGE SCALE GENOMIC DNA]</scope>
    <source>
        <strain evidence="8">DNF00729</strain>
    </source>
</reference>
<dbReference type="GO" id="GO:0046872">
    <property type="term" value="F:metal ion binding"/>
    <property type="evidence" value="ECO:0007669"/>
    <property type="project" value="UniProtKB-KW"/>
</dbReference>
<comment type="caution">
    <text evidence="7">The sequence shown here is derived from an EMBL/GenBank/DDBJ whole genome shotgun (WGS) entry which is preliminary data.</text>
</comment>
<dbReference type="Pfam" id="PF01321">
    <property type="entry name" value="Creatinase_N"/>
    <property type="match status" value="1"/>
</dbReference>
<dbReference type="SUPFAM" id="SSF55920">
    <property type="entry name" value="Creatinase/aminopeptidase"/>
    <property type="match status" value="1"/>
</dbReference>
<feature type="domain" description="Peptidase M24 C-terminal" evidence="6">
    <location>
        <begin position="536"/>
        <end position="595"/>
    </location>
</feature>
<dbReference type="InterPro" id="IPR033740">
    <property type="entry name" value="Pept_M24B"/>
</dbReference>
<dbReference type="PATRIC" id="fig|755172.3.peg.1171"/>
<gene>
    <name evidence="7" type="ORF">HMPREF1863_01209</name>
</gene>
<dbReference type="CDD" id="cd01085">
    <property type="entry name" value="APP"/>
    <property type="match status" value="1"/>
</dbReference>